<evidence type="ECO:0000313" key="2">
    <source>
        <dbReference type="EMBL" id="MCZ0963684.1"/>
    </source>
</evidence>
<feature type="transmembrane region" description="Helical" evidence="1">
    <location>
        <begin position="165"/>
        <end position="182"/>
    </location>
</feature>
<gene>
    <name evidence="2" type="ORF">OU682_18960</name>
</gene>
<dbReference type="EMBL" id="JAPTYD010000046">
    <property type="protein sequence ID" value="MCZ0963684.1"/>
    <property type="molecule type" value="Genomic_DNA"/>
</dbReference>
<feature type="transmembrane region" description="Helical" evidence="1">
    <location>
        <begin position="142"/>
        <end position="158"/>
    </location>
</feature>
<keyword evidence="1" id="KW-0812">Transmembrane</keyword>
<proteinExistence type="predicted"/>
<evidence type="ECO:0000313" key="3">
    <source>
        <dbReference type="Proteomes" id="UP001149822"/>
    </source>
</evidence>
<keyword evidence="1" id="KW-0472">Membrane</keyword>
<feature type="transmembrane region" description="Helical" evidence="1">
    <location>
        <begin position="120"/>
        <end position="136"/>
    </location>
</feature>
<feature type="transmembrane region" description="Helical" evidence="1">
    <location>
        <begin position="351"/>
        <end position="373"/>
    </location>
</feature>
<keyword evidence="1" id="KW-1133">Transmembrane helix</keyword>
<sequence length="414" mass="46544">MFFYSLYVYQSLSLHNVETGFFDLERASKIALVSQIGLTIAHFASPRNRVFNEIMFRKRWVKAQIFRRCGTFFSTMGIAGVLGTAGGLFSGPWSYILILFLYVGLAVRVSERAEGIIKDYLLWVSLGLMLSLSVINNSRTDLFGFVLMALFLLVLLRRKVITVKLVAAFVVFLPILSLYSEVTTSIRYARELDINIASVFFDNILDADVWGKKFNPFYQDSGTIEKINYSDFFSPVYGEGHPGLFARLTLLPILDITSSRLPEFPAFTDWGTFWKIVLSALPSFGQEKELIYADKVVWSLGLRTNGEVGYPLITVQGELFSLGGYPVVLFASFMLYWILNFMYRTLVKVTVSRVVAIVVMSQLIISSCFSPTLLSLTSASIRTPLLLIAAVILLIPIVSTCKVWSVRGFGHLRS</sequence>
<comment type="caution">
    <text evidence="2">The sequence shown here is derived from an EMBL/GenBank/DDBJ whole genome shotgun (WGS) entry which is preliminary data.</text>
</comment>
<evidence type="ECO:0000256" key="1">
    <source>
        <dbReference type="SAM" id="Phobius"/>
    </source>
</evidence>
<evidence type="ECO:0008006" key="4">
    <source>
        <dbReference type="Google" id="ProtNLM"/>
    </source>
</evidence>
<feature type="transmembrane region" description="Helical" evidence="1">
    <location>
        <begin position="92"/>
        <end position="108"/>
    </location>
</feature>
<dbReference type="RefSeq" id="WP_268943775.1">
    <property type="nucleotide sequence ID" value="NZ_JAPTYD010000046.1"/>
</dbReference>
<dbReference type="Proteomes" id="UP001149822">
    <property type="component" value="Unassembled WGS sequence"/>
</dbReference>
<feature type="transmembrane region" description="Helical" evidence="1">
    <location>
        <begin position="385"/>
        <end position="404"/>
    </location>
</feature>
<name>A0ABT4J9V0_9RHOB</name>
<feature type="transmembrane region" description="Helical" evidence="1">
    <location>
        <begin position="319"/>
        <end position="339"/>
    </location>
</feature>
<protein>
    <recommendedName>
        <fullName evidence="4">Oligosaccharide repeat unit polymerase</fullName>
    </recommendedName>
</protein>
<feature type="transmembrane region" description="Helical" evidence="1">
    <location>
        <begin position="65"/>
        <end position="86"/>
    </location>
</feature>
<accession>A0ABT4J9V0</accession>
<reference evidence="2" key="1">
    <citation type="submission" date="2022-12" db="EMBL/GenBank/DDBJ databases">
        <title>Paracoccus sp. EF6 isolated from a lake water.</title>
        <authorList>
            <person name="Liu H."/>
        </authorList>
    </citation>
    <scope>NUCLEOTIDE SEQUENCE</scope>
    <source>
        <strain evidence="2">EF6</strain>
    </source>
</reference>
<keyword evidence="3" id="KW-1185">Reference proteome</keyword>
<organism evidence="2 3">
    <name type="scientific">Paracoccus benzoatiresistens</name>
    <dbReference type="NCBI Taxonomy" id="2997341"/>
    <lineage>
        <taxon>Bacteria</taxon>
        <taxon>Pseudomonadati</taxon>
        <taxon>Pseudomonadota</taxon>
        <taxon>Alphaproteobacteria</taxon>
        <taxon>Rhodobacterales</taxon>
        <taxon>Paracoccaceae</taxon>
        <taxon>Paracoccus</taxon>
    </lineage>
</organism>